<keyword evidence="3" id="KW-1185">Reference proteome</keyword>
<sequence length="163" mass="17945">MAKAIRQIERIESNVKEERAEDLSAILNKIADNREAIEEAIEIIEELHNAEVLPALKAILKTRQKVGAIAIEQINQPGMHNVIKNAMTMFTLLASIDSAQLQQLAGGLTEGVEKASESTKQTEDASLWSLLKATKDPNVKRSLNMMINFLNGMGEGLAKKQSH</sequence>
<protein>
    <submittedName>
        <fullName evidence="2">DUF1641 domain-containing protein</fullName>
    </submittedName>
</protein>
<dbReference type="OrthoDB" id="147801at2"/>
<dbReference type="InterPro" id="IPR012440">
    <property type="entry name" value="DUF1641"/>
</dbReference>
<dbReference type="AlphaFoldDB" id="A0A7C8KPG6"/>
<dbReference type="PANTHER" id="PTHR38433:SF1">
    <property type="entry name" value="DUF1641 DOMAIN-CONTAINING PROTEIN"/>
    <property type="match status" value="1"/>
</dbReference>
<name>A0A7C8KPG6_9BACI</name>
<comment type="caution">
    <text evidence="2">The sequence shown here is derived from an EMBL/GenBank/DDBJ whole genome shotgun (WGS) entry which is preliminary data.</text>
</comment>
<gene>
    <name evidence="2" type="ORF">F9U64_22460</name>
</gene>
<dbReference type="Proteomes" id="UP000480246">
    <property type="component" value="Unassembled WGS sequence"/>
</dbReference>
<dbReference type="RefSeq" id="WP_153407117.1">
    <property type="nucleotide sequence ID" value="NZ_ML762467.1"/>
</dbReference>
<accession>A0A7C8KPG6</accession>
<evidence type="ECO:0000256" key="1">
    <source>
        <dbReference type="SAM" id="Coils"/>
    </source>
</evidence>
<evidence type="ECO:0000313" key="3">
    <source>
        <dbReference type="Proteomes" id="UP000480246"/>
    </source>
</evidence>
<organism evidence="2 3">
    <name type="scientific">Gracilibacillus oryzae</name>
    <dbReference type="NCBI Taxonomy" id="1672701"/>
    <lineage>
        <taxon>Bacteria</taxon>
        <taxon>Bacillati</taxon>
        <taxon>Bacillota</taxon>
        <taxon>Bacilli</taxon>
        <taxon>Bacillales</taxon>
        <taxon>Bacillaceae</taxon>
        <taxon>Gracilibacillus</taxon>
    </lineage>
</organism>
<proteinExistence type="predicted"/>
<feature type="coiled-coil region" evidence="1">
    <location>
        <begin position="1"/>
        <end position="50"/>
    </location>
</feature>
<keyword evidence="1" id="KW-0175">Coiled coil</keyword>
<dbReference type="EMBL" id="WEID01000138">
    <property type="protein sequence ID" value="KAB8125540.1"/>
    <property type="molecule type" value="Genomic_DNA"/>
</dbReference>
<dbReference type="PANTHER" id="PTHR38433">
    <property type="match status" value="1"/>
</dbReference>
<dbReference type="Pfam" id="PF07849">
    <property type="entry name" value="DUF1641"/>
    <property type="match status" value="1"/>
</dbReference>
<evidence type="ECO:0000313" key="2">
    <source>
        <dbReference type="EMBL" id="KAB8125540.1"/>
    </source>
</evidence>
<reference evidence="2 3" key="1">
    <citation type="submission" date="2019-10" db="EMBL/GenBank/DDBJ databases">
        <title>Gracilibacillus sp. nov. isolated from rice seeds.</title>
        <authorList>
            <person name="He S."/>
        </authorList>
    </citation>
    <scope>NUCLEOTIDE SEQUENCE [LARGE SCALE GENOMIC DNA]</scope>
    <source>
        <strain evidence="2 3">TD8</strain>
    </source>
</reference>